<protein>
    <submittedName>
        <fullName evidence="4">Oxidoreductase</fullName>
    </submittedName>
</protein>
<evidence type="ECO:0000313" key="5">
    <source>
        <dbReference type="Proteomes" id="UP000644610"/>
    </source>
</evidence>
<proteinExistence type="predicted"/>
<dbReference type="PANTHER" id="PTHR48106">
    <property type="entry name" value="QUINONE OXIDOREDUCTASE PIG3-RELATED"/>
    <property type="match status" value="1"/>
</dbReference>
<dbReference type="SMART" id="SM00829">
    <property type="entry name" value="PKS_ER"/>
    <property type="match status" value="1"/>
</dbReference>
<dbReference type="Pfam" id="PF08240">
    <property type="entry name" value="ADH_N"/>
    <property type="match status" value="1"/>
</dbReference>
<dbReference type="GO" id="GO:0008270">
    <property type="term" value="F:zinc ion binding"/>
    <property type="evidence" value="ECO:0007669"/>
    <property type="project" value="InterPro"/>
</dbReference>
<dbReference type="InterPro" id="IPR002364">
    <property type="entry name" value="Quin_OxRdtase/zeta-crystal_CS"/>
</dbReference>
<evidence type="ECO:0000256" key="1">
    <source>
        <dbReference type="ARBA" id="ARBA00022857"/>
    </source>
</evidence>
<evidence type="ECO:0000256" key="2">
    <source>
        <dbReference type="ARBA" id="ARBA00023002"/>
    </source>
</evidence>
<accession>A0A8J3UVD5</accession>
<keyword evidence="1" id="KW-0521">NADP</keyword>
<dbReference type="PANTHER" id="PTHR48106:SF13">
    <property type="entry name" value="QUINONE OXIDOREDUCTASE-RELATED"/>
    <property type="match status" value="1"/>
</dbReference>
<dbReference type="InterPro" id="IPR013149">
    <property type="entry name" value="ADH-like_C"/>
</dbReference>
<dbReference type="Proteomes" id="UP000644610">
    <property type="component" value="Unassembled WGS sequence"/>
</dbReference>
<dbReference type="Gene3D" id="3.90.180.10">
    <property type="entry name" value="Medium-chain alcohol dehydrogenases, catalytic domain"/>
    <property type="match status" value="1"/>
</dbReference>
<dbReference type="InterPro" id="IPR036291">
    <property type="entry name" value="NAD(P)-bd_dom_sf"/>
</dbReference>
<dbReference type="Pfam" id="PF00107">
    <property type="entry name" value="ADH_zinc_N"/>
    <property type="match status" value="1"/>
</dbReference>
<dbReference type="RefSeq" id="WP_203980906.1">
    <property type="nucleotide sequence ID" value="NZ_BAAAKY010000013.1"/>
</dbReference>
<evidence type="ECO:0000313" key="4">
    <source>
        <dbReference type="EMBL" id="GII51415.1"/>
    </source>
</evidence>
<keyword evidence="5" id="KW-1185">Reference proteome</keyword>
<dbReference type="GO" id="GO:0005829">
    <property type="term" value="C:cytosol"/>
    <property type="evidence" value="ECO:0007669"/>
    <property type="project" value="TreeGrafter"/>
</dbReference>
<dbReference type="SUPFAM" id="SSF50129">
    <property type="entry name" value="GroES-like"/>
    <property type="match status" value="1"/>
</dbReference>
<dbReference type="SUPFAM" id="SSF51735">
    <property type="entry name" value="NAD(P)-binding Rossmann-fold domains"/>
    <property type="match status" value="1"/>
</dbReference>
<sequence length="324" mass="33935">MRRIRYHAYGGPEVLTMEETEIPRPGPGQVRIRVEAIGANFVDVKFRQGPETGGIYRRDLPAVLTGDVVGTVDAVGPRVDPGLTGRRVAALAEDAFADHVLADAEWLAPVPEGIDDATASMLPMGAPVALGTLRAARLAPGETVLIHAAAGGIGHLAVQLAKIAGAGTVIATVGSPAKLDFTRTLGADAAVDYSAEDWPERVREAAPGGVDVVLDSVGGRILARSLDLLAPFGRAVVYGAAGGGATDIPLTSLFAMRSVAGFSLLAWRAAAPKQAREDMDQVTQHAVEGRLRARLHARLPLDKAAEAHRIMESRSQLGRVLLVP</sequence>
<dbReference type="InterPro" id="IPR020843">
    <property type="entry name" value="ER"/>
</dbReference>
<dbReference type="PROSITE" id="PS01162">
    <property type="entry name" value="QOR_ZETA_CRYSTAL"/>
    <property type="match status" value="1"/>
</dbReference>
<feature type="domain" description="Enoyl reductase (ER)" evidence="3">
    <location>
        <begin position="10"/>
        <end position="322"/>
    </location>
</feature>
<evidence type="ECO:0000259" key="3">
    <source>
        <dbReference type="SMART" id="SM00829"/>
    </source>
</evidence>
<name>A0A8J3UVD5_9ACTN</name>
<dbReference type="EMBL" id="BOOQ01000070">
    <property type="protein sequence ID" value="GII51415.1"/>
    <property type="molecule type" value="Genomic_DNA"/>
</dbReference>
<dbReference type="GO" id="GO:0003960">
    <property type="term" value="F:quinone reductase (NADPH) activity"/>
    <property type="evidence" value="ECO:0007669"/>
    <property type="project" value="TreeGrafter"/>
</dbReference>
<dbReference type="GO" id="GO:0070402">
    <property type="term" value="F:NADPH binding"/>
    <property type="evidence" value="ECO:0007669"/>
    <property type="project" value="TreeGrafter"/>
</dbReference>
<keyword evidence="2" id="KW-0560">Oxidoreductase</keyword>
<dbReference type="InterPro" id="IPR011032">
    <property type="entry name" value="GroES-like_sf"/>
</dbReference>
<dbReference type="AlphaFoldDB" id="A0A8J3UVD5"/>
<reference evidence="4" key="1">
    <citation type="submission" date="2021-01" db="EMBL/GenBank/DDBJ databases">
        <title>Whole genome shotgun sequence of Planotetraspora silvatica NBRC 100141.</title>
        <authorList>
            <person name="Komaki H."/>
            <person name="Tamura T."/>
        </authorList>
    </citation>
    <scope>NUCLEOTIDE SEQUENCE</scope>
    <source>
        <strain evidence="4">NBRC 100141</strain>
    </source>
</reference>
<organism evidence="4 5">
    <name type="scientific">Planotetraspora silvatica</name>
    <dbReference type="NCBI Taxonomy" id="234614"/>
    <lineage>
        <taxon>Bacteria</taxon>
        <taxon>Bacillati</taxon>
        <taxon>Actinomycetota</taxon>
        <taxon>Actinomycetes</taxon>
        <taxon>Streptosporangiales</taxon>
        <taxon>Streptosporangiaceae</taxon>
        <taxon>Planotetraspora</taxon>
    </lineage>
</organism>
<comment type="caution">
    <text evidence="4">The sequence shown here is derived from an EMBL/GenBank/DDBJ whole genome shotgun (WGS) entry which is preliminary data.</text>
</comment>
<dbReference type="Gene3D" id="3.40.50.720">
    <property type="entry name" value="NAD(P)-binding Rossmann-like Domain"/>
    <property type="match status" value="1"/>
</dbReference>
<dbReference type="InterPro" id="IPR013154">
    <property type="entry name" value="ADH-like_N"/>
</dbReference>
<gene>
    <name evidence="4" type="ORF">Psi02_78390</name>
</gene>
<dbReference type="GO" id="GO:0035925">
    <property type="term" value="F:mRNA 3'-UTR AU-rich region binding"/>
    <property type="evidence" value="ECO:0007669"/>
    <property type="project" value="TreeGrafter"/>
</dbReference>